<evidence type="ECO:0000256" key="1">
    <source>
        <dbReference type="SAM" id="Phobius"/>
    </source>
</evidence>
<organism evidence="2 3">
    <name type="scientific">Deinococcus arenicola</name>
    <dbReference type="NCBI Taxonomy" id="2994950"/>
    <lineage>
        <taxon>Bacteria</taxon>
        <taxon>Thermotogati</taxon>
        <taxon>Deinococcota</taxon>
        <taxon>Deinococci</taxon>
        <taxon>Deinococcales</taxon>
        <taxon>Deinococcaceae</taxon>
        <taxon>Deinococcus</taxon>
    </lineage>
</organism>
<dbReference type="EMBL" id="JAPMIV010000055">
    <property type="protein sequence ID" value="MDV6376286.1"/>
    <property type="molecule type" value="Genomic_DNA"/>
</dbReference>
<keyword evidence="1" id="KW-1133">Transmembrane helix</keyword>
<feature type="transmembrane region" description="Helical" evidence="1">
    <location>
        <begin position="15"/>
        <end position="38"/>
    </location>
</feature>
<keyword evidence="1" id="KW-0812">Transmembrane</keyword>
<proteinExistence type="predicted"/>
<comment type="caution">
    <text evidence="2">The sequence shown here is derived from an EMBL/GenBank/DDBJ whole genome shotgun (WGS) entry which is preliminary data.</text>
</comment>
<name>A0ABU4DV44_9DEIO</name>
<sequence length="75" mass="7972">MLLTLVAISPVVDRYPASLCFMVTGGMTLLMTLAWAWVALSKREAPDLNAEAEAQTIQAVQAGSNGLYSDVIAES</sequence>
<evidence type="ECO:0000313" key="3">
    <source>
        <dbReference type="Proteomes" id="UP001276150"/>
    </source>
</evidence>
<accession>A0ABU4DV44</accession>
<keyword evidence="3" id="KW-1185">Reference proteome</keyword>
<evidence type="ECO:0008006" key="4">
    <source>
        <dbReference type="Google" id="ProtNLM"/>
    </source>
</evidence>
<keyword evidence="1" id="KW-0472">Membrane</keyword>
<evidence type="ECO:0000313" key="2">
    <source>
        <dbReference type="EMBL" id="MDV6376286.1"/>
    </source>
</evidence>
<gene>
    <name evidence="2" type="ORF">ORD21_16955</name>
</gene>
<dbReference type="Proteomes" id="UP001276150">
    <property type="component" value="Unassembled WGS sequence"/>
</dbReference>
<protein>
    <recommendedName>
        <fullName evidence="4">MFS transporter</fullName>
    </recommendedName>
</protein>
<reference evidence="2 3" key="1">
    <citation type="submission" date="2022-11" db="EMBL/GenBank/DDBJ databases">
        <title>Deinococcus ZS9-10, Low Temperature and Draught-tolerating, UV-resistant Bacteria from Continental Antarctica.</title>
        <authorList>
            <person name="Cheng L."/>
        </authorList>
    </citation>
    <scope>NUCLEOTIDE SEQUENCE [LARGE SCALE GENOMIC DNA]</scope>
    <source>
        <strain evidence="2 3">ZS9-10</strain>
    </source>
</reference>